<evidence type="ECO:0000256" key="1">
    <source>
        <dbReference type="ARBA" id="ARBA00006739"/>
    </source>
</evidence>
<evidence type="ECO:0000256" key="4">
    <source>
        <dbReference type="SAM" id="Phobius"/>
    </source>
</evidence>
<dbReference type="GO" id="GO:0016757">
    <property type="term" value="F:glycosyltransferase activity"/>
    <property type="evidence" value="ECO:0007669"/>
    <property type="project" value="UniProtKB-KW"/>
</dbReference>
<keyword evidence="4" id="KW-0472">Membrane</keyword>
<dbReference type="AlphaFoldDB" id="A0A4R7CZJ9"/>
<comment type="similarity">
    <text evidence="1">Belongs to the glycosyltransferase 2 family.</text>
</comment>
<dbReference type="Proteomes" id="UP000294752">
    <property type="component" value="Unassembled WGS sequence"/>
</dbReference>
<dbReference type="PANTHER" id="PTHR43630">
    <property type="entry name" value="POLY-BETA-1,6-N-ACETYL-D-GLUCOSAMINE SYNTHASE"/>
    <property type="match status" value="1"/>
</dbReference>
<dbReference type="InterPro" id="IPR029044">
    <property type="entry name" value="Nucleotide-diphossugar_trans"/>
</dbReference>
<feature type="transmembrane region" description="Helical" evidence="4">
    <location>
        <begin position="349"/>
        <end position="369"/>
    </location>
</feature>
<evidence type="ECO:0000313" key="6">
    <source>
        <dbReference type="EMBL" id="TDS14053.1"/>
    </source>
</evidence>
<dbReference type="InterPro" id="IPR001173">
    <property type="entry name" value="Glyco_trans_2-like"/>
</dbReference>
<dbReference type="PANTHER" id="PTHR43630:SF1">
    <property type="entry name" value="POLY-BETA-1,6-N-ACETYL-D-GLUCOSAMINE SYNTHASE"/>
    <property type="match status" value="1"/>
</dbReference>
<keyword evidence="4" id="KW-1133">Transmembrane helix</keyword>
<feature type="transmembrane region" description="Helical" evidence="4">
    <location>
        <begin position="6"/>
        <end position="27"/>
    </location>
</feature>
<feature type="transmembrane region" description="Helical" evidence="4">
    <location>
        <begin position="290"/>
        <end position="312"/>
    </location>
</feature>
<gene>
    <name evidence="6" type="ORF">B0I21_104382</name>
</gene>
<feature type="domain" description="Glycosyltransferase 2-like" evidence="5">
    <location>
        <begin position="52"/>
        <end position="219"/>
    </location>
</feature>
<dbReference type="Pfam" id="PF00535">
    <property type="entry name" value="Glycos_transf_2"/>
    <property type="match status" value="1"/>
</dbReference>
<dbReference type="SUPFAM" id="SSF53448">
    <property type="entry name" value="Nucleotide-diphospho-sugar transferases"/>
    <property type="match status" value="1"/>
</dbReference>
<dbReference type="Gene3D" id="3.90.550.10">
    <property type="entry name" value="Spore Coat Polysaccharide Biosynthesis Protein SpsA, Chain A"/>
    <property type="match status" value="1"/>
</dbReference>
<reference evidence="6 7" key="1">
    <citation type="submission" date="2019-03" db="EMBL/GenBank/DDBJ databases">
        <title>Genomic Encyclopedia of Type Strains, Phase III (KMG-III): the genomes of soil and plant-associated and newly described type strains.</title>
        <authorList>
            <person name="Whitman W."/>
        </authorList>
    </citation>
    <scope>NUCLEOTIDE SEQUENCE [LARGE SCALE GENOMIC DNA]</scope>
    <source>
        <strain evidence="6 7">CGMCC 1.12801</strain>
    </source>
</reference>
<evidence type="ECO:0000313" key="7">
    <source>
        <dbReference type="Proteomes" id="UP000294752"/>
    </source>
</evidence>
<keyword evidence="7" id="KW-1185">Reference proteome</keyword>
<dbReference type="EMBL" id="SNZV01000004">
    <property type="protein sequence ID" value="TDS14053.1"/>
    <property type="molecule type" value="Genomic_DNA"/>
</dbReference>
<evidence type="ECO:0000259" key="5">
    <source>
        <dbReference type="Pfam" id="PF00535"/>
    </source>
</evidence>
<sequence>MLIMSIATSLDIFLIVTTIIYTLLVLYMRRGWSRNASLSPEQAPVRIASKVSVLIAARNEEANIARTLDCIMGQDFLQEKFEVIVVDDHSTDSTASIVASYADRGVKLIQLNEGDKLNSYKKLAISRAIAEATGDIIVTTDADCRMGKNWLSTVIGYFENKNAMMLSSPVVYSEEKSYFERLQTLEFLYLIGLGAAGIGNRHPTTCNGANLAYRRDAFYAMGGFTGIDNVASGDDELLLHKVAEQHADRVWFCKSPLAIVYTDAKPNLASFISQRRRWASKSTKYKDKRVVALGVAIWLFNLALLAGAIHFLVDLPHVHTLFIGAIALKLLAELVFIAPLCRFAKRNSLLWNLPLLSFIHAVYLVYIGVAGNIGKYQWKGRKVN</sequence>
<feature type="transmembrane region" description="Helical" evidence="4">
    <location>
        <begin position="318"/>
        <end position="337"/>
    </location>
</feature>
<comment type="caution">
    <text evidence="6">The sequence shown here is derived from an EMBL/GenBank/DDBJ whole genome shotgun (WGS) entry which is preliminary data.</text>
</comment>
<proteinExistence type="inferred from homology"/>
<keyword evidence="2" id="KW-0328">Glycosyltransferase</keyword>
<keyword evidence="4" id="KW-0812">Transmembrane</keyword>
<accession>A0A4R7CZJ9</accession>
<evidence type="ECO:0000256" key="3">
    <source>
        <dbReference type="ARBA" id="ARBA00022679"/>
    </source>
</evidence>
<organism evidence="6 7">
    <name type="scientific">Sphingobacterium paludis</name>
    <dbReference type="NCBI Taxonomy" id="1476465"/>
    <lineage>
        <taxon>Bacteria</taxon>
        <taxon>Pseudomonadati</taxon>
        <taxon>Bacteroidota</taxon>
        <taxon>Sphingobacteriia</taxon>
        <taxon>Sphingobacteriales</taxon>
        <taxon>Sphingobacteriaceae</taxon>
        <taxon>Sphingobacterium</taxon>
    </lineage>
</organism>
<evidence type="ECO:0000256" key="2">
    <source>
        <dbReference type="ARBA" id="ARBA00022676"/>
    </source>
</evidence>
<name>A0A4R7CZJ9_9SPHI</name>
<protein>
    <submittedName>
        <fullName evidence="6">Cellulose synthase/poly-beta-1,6-N-acetylglucosamine synthase-like glycosyltransferase</fullName>
    </submittedName>
</protein>
<keyword evidence="3 6" id="KW-0808">Transferase</keyword>